<dbReference type="RefSeq" id="WP_120275670.1">
    <property type="nucleotide sequence ID" value="NZ_RAPN01000006.1"/>
</dbReference>
<organism evidence="1 2">
    <name type="scientific">Mangrovibacterium diazotrophicum</name>
    <dbReference type="NCBI Taxonomy" id="1261403"/>
    <lineage>
        <taxon>Bacteria</taxon>
        <taxon>Pseudomonadati</taxon>
        <taxon>Bacteroidota</taxon>
        <taxon>Bacteroidia</taxon>
        <taxon>Marinilabiliales</taxon>
        <taxon>Prolixibacteraceae</taxon>
        <taxon>Mangrovibacterium</taxon>
    </lineage>
</organism>
<evidence type="ECO:0000313" key="1">
    <source>
        <dbReference type="EMBL" id="RKD85042.1"/>
    </source>
</evidence>
<reference evidence="1 2" key="1">
    <citation type="submission" date="2018-09" db="EMBL/GenBank/DDBJ databases">
        <title>Genomic Encyclopedia of Archaeal and Bacterial Type Strains, Phase II (KMG-II): from individual species to whole genera.</title>
        <authorList>
            <person name="Goeker M."/>
        </authorList>
    </citation>
    <scope>NUCLEOTIDE SEQUENCE [LARGE SCALE GENOMIC DNA]</scope>
    <source>
        <strain evidence="1 2">DSM 27148</strain>
    </source>
</reference>
<gene>
    <name evidence="1" type="ORF">BC643_4561</name>
</gene>
<comment type="caution">
    <text evidence="1">The sequence shown here is derived from an EMBL/GenBank/DDBJ whole genome shotgun (WGS) entry which is preliminary data.</text>
</comment>
<keyword evidence="2" id="KW-1185">Reference proteome</keyword>
<dbReference type="EMBL" id="RAPN01000006">
    <property type="protein sequence ID" value="RKD85042.1"/>
    <property type="molecule type" value="Genomic_DNA"/>
</dbReference>
<sequence>MKQNWIHKATVIDSEPFKIKGMNIWSYDWKYVGKSIKVKDPNYGQSYTFRIYEIIEGTKKVQFAAGGFSNCV</sequence>
<dbReference type="AlphaFoldDB" id="A0A419VUA6"/>
<accession>A0A419VUA6</accession>
<dbReference type="Proteomes" id="UP000283387">
    <property type="component" value="Unassembled WGS sequence"/>
</dbReference>
<evidence type="ECO:0000313" key="2">
    <source>
        <dbReference type="Proteomes" id="UP000283387"/>
    </source>
</evidence>
<protein>
    <submittedName>
        <fullName evidence="1">Uncharacterized protein</fullName>
    </submittedName>
</protein>
<dbReference type="OrthoDB" id="1263065at2"/>
<proteinExistence type="predicted"/>
<name>A0A419VUA6_9BACT</name>